<sequence>SEKPEEWARISSQIEIRTTKKRFEEWVAKYHNLLKELHDIDEIENSDAEWFYLATVGFQVDEPYFKEGDKDE</sequence>
<reference evidence="1 2" key="1">
    <citation type="submission" date="2021-03" db="EMBL/GenBank/DDBJ databases">
        <title>Identification of novel Bacillus strains.</title>
        <authorList>
            <person name="Xiao Z."/>
            <person name="Li Y."/>
            <person name="Shen J."/>
        </authorList>
    </citation>
    <scope>NUCLEOTIDE SEQUENCE [LARGE SCALE GENOMIC DNA]</scope>
    <source>
        <strain evidence="1 2">SY8</strain>
    </source>
</reference>
<organism evidence="1 2">
    <name type="scientific">Bacillus arachidis</name>
    <dbReference type="NCBI Taxonomy" id="2819290"/>
    <lineage>
        <taxon>Bacteria</taxon>
        <taxon>Bacillati</taxon>
        <taxon>Bacillota</taxon>
        <taxon>Bacilli</taxon>
        <taxon>Bacillales</taxon>
        <taxon>Bacillaceae</taxon>
        <taxon>Bacillus</taxon>
    </lineage>
</organism>
<evidence type="ECO:0000313" key="1">
    <source>
        <dbReference type="EMBL" id="MBO1628641.1"/>
    </source>
</evidence>
<dbReference type="EMBL" id="JAGDQJ010000094">
    <property type="protein sequence ID" value="MBO1628641.1"/>
    <property type="molecule type" value="Genomic_DNA"/>
</dbReference>
<gene>
    <name evidence="1" type="ORF">J4P90_26420</name>
</gene>
<proteinExistence type="predicted"/>
<accession>A0ABS3P627</accession>
<comment type="caution">
    <text evidence="1">The sequence shown here is derived from an EMBL/GenBank/DDBJ whole genome shotgun (WGS) entry which is preliminary data.</text>
</comment>
<dbReference type="Proteomes" id="UP000677611">
    <property type="component" value="Unassembled WGS sequence"/>
</dbReference>
<name>A0ABS3P627_9BACI</name>
<protein>
    <submittedName>
        <fullName evidence="1">Transcriptional regulator</fullName>
    </submittedName>
</protein>
<evidence type="ECO:0000313" key="2">
    <source>
        <dbReference type="Proteomes" id="UP000677611"/>
    </source>
</evidence>
<feature type="non-terminal residue" evidence="1">
    <location>
        <position position="1"/>
    </location>
</feature>
<keyword evidence="2" id="KW-1185">Reference proteome</keyword>